<keyword evidence="1 4" id="KW-0349">Heme</keyword>
<dbReference type="InterPro" id="IPR055557">
    <property type="entry name" value="DUF7133"/>
</dbReference>
<dbReference type="Gene3D" id="2.60.120.260">
    <property type="entry name" value="Galactose-binding domain-like"/>
    <property type="match status" value="1"/>
</dbReference>
<dbReference type="EMBL" id="BAABRO010000008">
    <property type="protein sequence ID" value="GAA5508163.1"/>
    <property type="molecule type" value="Genomic_DNA"/>
</dbReference>
<protein>
    <recommendedName>
        <fullName evidence="10">F5/8 type C domain protein</fullName>
    </recommendedName>
</protein>
<dbReference type="InterPro" id="IPR016024">
    <property type="entry name" value="ARM-type_fold"/>
</dbReference>
<proteinExistence type="predicted"/>
<comment type="caution">
    <text evidence="8">The sequence shown here is derived from an EMBL/GenBank/DDBJ whole genome shotgun (WGS) entry which is preliminary data.</text>
</comment>
<sequence length="1052" mass="116557">MRLILQICGLLLFLISNPVAFVIAEEVSSKAPPLSPAESIATMKIQPGYRLVPVLVEPEIEEPVAAVWDGNGRMYVIEMRTYMQDIDGKNQLKPTSRVSRHEDTDDDGIYDKHTVFADNLSLPRMVLPLLDRVIIGETNTLDLKSYQDTDDDGVADRIEMWCERGRVGNNLEHQTSGLIWNIDNWIYATYTHERIRFTDGKVIREPLPHGSGQWGLTHDDEGRIFYSTAGGENPAMDFQRPIVYGKLSLRGEQADGFREVFPIDNVPDVQGGPKRLRDDNTLTVFSACCGQSVYRGDRMPADFQGDLLIPEPVGRLVRRAKVTNDQGRVVVSNACDRSEFIAATDPNFRPVNSATGPDGCLYIVDMYRGIIQEGNWVREGSYLREVVKEYELEKNIGRGRIYRVDHQTPQRGPQPRMLDETPAELVAHLSHPNGWWRSEAQKLIVLHGDRSVVPTLETMATTHETPLARLHAMWTLEGLDAVKPALLIDALADADWRVRSAALRIAEPWMATDRSLDKAIDNLMDDESPDVLIQLMLSVGHGRHPQAAAMTDRIVATHRQNSAISELHRQIVANREEALAEQRKLEELRRRNRALAESVERGAVTYKTLCTECHGADGRGQHSADNRDLVLAPPLAGSARVLGHKERLTRILLHGLVGPVDDKTYAAGLMLPMGAHDDRWVADVANFIRNQWGNKASLIQQADVARIRADSSGRIGPWTLAELNYFDPAELDRNQWTITASHNAKNVSAAIDGKAKTRWDTATYQKPGMWFAVEFPKPIRLMSLHFDTQASRADYPRQFVVHVSVDGTDWGDPVANGVGDGPITVVELDCPEPVKHVRITQTGKAPKNYWSIHEMEIKGMSADAKPTESLAQTLADVDPEQLAAEASEHGDPRAGAALFYNAALSCANCHDPANGPRLAPDLASKRDGVTDGFLVESVLDPSKDIRKEYSQLMVLTVDGVSVMGFKQTESDETLVLRDPASGKLIEIAQDDIEFSKPSTISAMPAGLVNPLASKQQFLDLVRFLMEINGGGEESLQTMASGIRPAKGNTPAH</sequence>
<evidence type="ECO:0000259" key="6">
    <source>
        <dbReference type="PROSITE" id="PS50022"/>
    </source>
</evidence>
<dbReference type="Proteomes" id="UP001416858">
    <property type="component" value="Unassembled WGS sequence"/>
</dbReference>
<evidence type="ECO:0000313" key="8">
    <source>
        <dbReference type="EMBL" id="GAA5508163.1"/>
    </source>
</evidence>
<reference evidence="8 9" key="1">
    <citation type="submission" date="2024-02" db="EMBL/GenBank/DDBJ databases">
        <title>Rhodopirellula caenicola NBRC 110016.</title>
        <authorList>
            <person name="Ichikawa N."/>
            <person name="Katano-Makiyama Y."/>
            <person name="Hidaka K."/>
        </authorList>
    </citation>
    <scope>NUCLEOTIDE SEQUENCE [LARGE SCALE GENOMIC DNA]</scope>
    <source>
        <strain evidence="8 9">NBRC 110016</strain>
    </source>
</reference>
<dbReference type="Pfam" id="PF00034">
    <property type="entry name" value="Cytochrom_C"/>
    <property type="match status" value="1"/>
</dbReference>
<evidence type="ECO:0000256" key="4">
    <source>
        <dbReference type="PROSITE-ProRule" id="PRU00433"/>
    </source>
</evidence>
<feature type="domain" description="Cytochrome c" evidence="7">
    <location>
        <begin position="890"/>
        <end position="1028"/>
    </location>
</feature>
<accession>A0ABP9VX70</accession>
<evidence type="ECO:0000256" key="3">
    <source>
        <dbReference type="ARBA" id="ARBA00023004"/>
    </source>
</evidence>
<dbReference type="SUPFAM" id="SSF46626">
    <property type="entry name" value="Cytochrome c"/>
    <property type="match status" value="2"/>
</dbReference>
<keyword evidence="2 4" id="KW-0479">Metal-binding</keyword>
<gene>
    <name evidence="8" type="ORF">Rcae01_03629</name>
</gene>
<dbReference type="Gene3D" id="2.120.10.30">
    <property type="entry name" value="TolB, C-terminal domain"/>
    <property type="match status" value="1"/>
</dbReference>
<evidence type="ECO:0000259" key="7">
    <source>
        <dbReference type="PROSITE" id="PS51007"/>
    </source>
</evidence>
<dbReference type="Pfam" id="PF00754">
    <property type="entry name" value="F5_F8_type_C"/>
    <property type="match status" value="1"/>
</dbReference>
<dbReference type="InterPro" id="IPR009056">
    <property type="entry name" value="Cyt_c-like_dom"/>
</dbReference>
<name>A0ABP9VX70_9BACT</name>
<keyword evidence="9" id="KW-1185">Reference proteome</keyword>
<dbReference type="Gene3D" id="1.10.760.10">
    <property type="entry name" value="Cytochrome c-like domain"/>
    <property type="match status" value="2"/>
</dbReference>
<dbReference type="Gene3D" id="1.25.10.10">
    <property type="entry name" value="Leucine-rich Repeat Variant"/>
    <property type="match status" value="1"/>
</dbReference>
<dbReference type="SUPFAM" id="SSF49785">
    <property type="entry name" value="Galactose-binding domain-like"/>
    <property type="match status" value="1"/>
</dbReference>
<dbReference type="InterPro" id="IPR011042">
    <property type="entry name" value="6-blade_b-propeller_TolB-like"/>
</dbReference>
<dbReference type="PROSITE" id="PS51007">
    <property type="entry name" value="CYTC"/>
    <property type="match status" value="2"/>
</dbReference>
<feature type="coiled-coil region" evidence="5">
    <location>
        <begin position="571"/>
        <end position="598"/>
    </location>
</feature>
<dbReference type="SUPFAM" id="SSF48371">
    <property type="entry name" value="ARM repeat"/>
    <property type="match status" value="1"/>
</dbReference>
<evidence type="ECO:0000256" key="5">
    <source>
        <dbReference type="SAM" id="Coils"/>
    </source>
</evidence>
<dbReference type="PANTHER" id="PTHR33546:SF1">
    <property type="entry name" value="LARGE, MULTIFUNCTIONAL SECRETED PROTEIN"/>
    <property type="match status" value="1"/>
</dbReference>
<keyword evidence="5" id="KW-0175">Coiled coil</keyword>
<feature type="domain" description="Cytochrome c" evidence="7">
    <location>
        <begin position="597"/>
        <end position="692"/>
    </location>
</feature>
<dbReference type="InterPro" id="IPR011989">
    <property type="entry name" value="ARM-like"/>
</dbReference>
<evidence type="ECO:0000313" key="9">
    <source>
        <dbReference type="Proteomes" id="UP001416858"/>
    </source>
</evidence>
<evidence type="ECO:0008006" key="10">
    <source>
        <dbReference type="Google" id="ProtNLM"/>
    </source>
</evidence>
<dbReference type="InterPro" id="IPR008979">
    <property type="entry name" value="Galactose-bd-like_sf"/>
</dbReference>
<organism evidence="8 9">
    <name type="scientific">Novipirellula caenicola</name>
    <dbReference type="NCBI Taxonomy" id="1536901"/>
    <lineage>
        <taxon>Bacteria</taxon>
        <taxon>Pseudomonadati</taxon>
        <taxon>Planctomycetota</taxon>
        <taxon>Planctomycetia</taxon>
        <taxon>Pirellulales</taxon>
        <taxon>Pirellulaceae</taxon>
        <taxon>Novipirellula</taxon>
    </lineage>
</organism>
<dbReference type="SUPFAM" id="SSF63829">
    <property type="entry name" value="Calcium-dependent phosphotriesterase"/>
    <property type="match status" value="1"/>
</dbReference>
<dbReference type="PANTHER" id="PTHR33546">
    <property type="entry name" value="LARGE, MULTIFUNCTIONAL SECRETED PROTEIN-RELATED"/>
    <property type="match status" value="1"/>
</dbReference>
<keyword evidence="3 4" id="KW-0408">Iron</keyword>
<feature type="domain" description="F5/8 type C" evidence="6">
    <location>
        <begin position="718"/>
        <end position="860"/>
    </location>
</feature>
<evidence type="ECO:0000256" key="2">
    <source>
        <dbReference type="ARBA" id="ARBA00022723"/>
    </source>
</evidence>
<dbReference type="InterPro" id="IPR036909">
    <property type="entry name" value="Cyt_c-like_dom_sf"/>
</dbReference>
<dbReference type="Pfam" id="PF23500">
    <property type="entry name" value="DUF7133"/>
    <property type="match status" value="1"/>
</dbReference>
<dbReference type="PROSITE" id="PS50022">
    <property type="entry name" value="FA58C_3"/>
    <property type="match status" value="1"/>
</dbReference>
<evidence type="ECO:0000256" key="1">
    <source>
        <dbReference type="ARBA" id="ARBA00022617"/>
    </source>
</evidence>
<dbReference type="RefSeq" id="WP_345684965.1">
    <property type="nucleotide sequence ID" value="NZ_BAABRO010000008.1"/>
</dbReference>
<dbReference type="InterPro" id="IPR000421">
    <property type="entry name" value="FA58C"/>
</dbReference>